<evidence type="ECO:0000313" key="2">
    <source>
        <dbReference type="EMBL" id="EDW00479.1"/>
    </source>
</evidence>
<evidence type="ECO:0000256" key="1">
    <source>
        <dbReference type="SAM" id="MobiDB-lite"/>
    </source>
</evidence>
<dbReference type="InParanoid" id="B4JLM6"/>
<gene>
    <name evidence="2" type="primary">Dgri\GH11844</name>
    <name evidence="2" type="ORF">Dgri_GH11844</name>
</gene>
<reference evidence="2 3" key="1">
    <citation type="journal article" date="2007" name="Nature">
        <title>Evolution of genes and genomes on the Drosophila phylogeny.</title>
        <authorList>
            <consortium name="Drosophila 12 Genomes Consortium"/>
            <person name="Clark A.G."/>
            <person name="Eisen M.B."/>
            <person name="Smith D.R."/>
            <person name="Bergman C.M."/>
            <person name="Oliver B."/>
            <person name="Markow T.A."/>
            <person name="Kaufman T.C."/>
            <person name="Kellis M."/>
            <person name="Gelbart W."/>
            <person name="Iyer V.N."/>
            <person name="Pollard D.A."/>
            <person name="Sackton T.B."/>
            <person name="Larracuente A.M."/>
            <person name="Singh N.D."/>
            <person name="Abad J.P."/>
            <person name="Abt D.N."/>
            <person name="Adryan B."/>
            <person name="Aguade M."/>
            <person name="Akashi H."/>
            <person name="Anderson W.W."/>
            <person name="Aquadro C.F."/>
            <person name="Ardell D.H."/>
            <person name="Arguello R."/>
            <person name="Artieri C.G."/>
            <person name="Barbash D.A."/>
            <person name="Barker D."/>
            <person name="Barsanti P."/>
            <person name="Batterham P."/>
            <person name="Batzoglou S."/>
            <person name="Begun D."/>
            <person name="Bhutkar A."/>
            <person name="Blanco E."/>
            <person name="Bosak S.A."/>
            <person name="Bradley R.K."/>
            <person name="Brand A.D."/>
            <person name="Brent M.R."/>
            <person name="Brooks A.N."/>
            <person name="Brown R.H."/>
            <person name="Butlin R.K."/>
            <person name="Caggese C."/>
            <person name="Calvi B.R."/>
            <person name="Bernardo de Carvalho A."/>
            <person name="Caspi A."/>
            <person name="Castrezana S."/>
            <person name="Celniker S.E."/>
            <person name="Chang J.L."/>
            <person name="Chapple C."/>
            <person name="Chatterji S."/>
            <person name="Chinwalla A."/>
            <person name="Civetta A."/>
            <person name="Clifton S.W."/>
            <person name="Comeron J.M."/>
            <person name="Costello J.C."/>
            <person name="Coyne J.A."/>
            <person name="Daub J."/>
            <person name="David R.G."/>
            <person name="Delcher A.L."/>
            <person name="Delehaunty K."/>
            <person name="Do C.B."/>
            <person name="Ebling H."/>
            <person name="Edwards K."/>
            <person name="Eickbush T."/>
            <person name="Evans J.D."/>
            <person name="Filipski A."/>
            <person name="Findeiss S."/>
            <person name="Freyhult E."/>
            <person name="Fulton L."/>
            <person name="Fulton R."/>
            <person name="Garcia A.C."/>
            <person name="Gardiner A."/>
            <person name="Garfield D.A."/>
            <person name="Garvin B.E."/>
            <person name="Gibson G."/>
            <person name="Gilbert D."/>
            <person name="Gnerre S."/>
            <person name="Godfrey J."/>
            <person name="Good R."/>
            <person name="Gotea V."/>
            <person name="Gravely B."/>
            <person name="Greenberg A.J."/>
            <person name="Griffiths-Jones S."/>
            <person name="Gross S."/>
            <person name="Guigo R."/>
            <person name="Gustafson E.A."/>
            <person name="Haerty W."/>
            <person name="Hahn M.W."/>
            <person name="Halligan D.L."/>
            <person name="Halpern A.L."/>
            <person name="Halter G.M."/>
            <person name="Han M.V."/>
            <person name="Heger A."/>
            <person name="Hillier L."/>
            <person name="Hinrichs A.S."/>
            <person name="Holmes I."/>
            <person name="Hoskins R.A."/>
            <person name="Hubisz M.J."/>
            <person name="Hultmark D."/>
            <person name="Huntley M.A."/>
            <person name="Jaffe D.B."/>
            <person name="Jagadeeshan S."/>
            <person name="Jeck W.R."/>
            <person name="Johnson J."/>
            <person name="Jones C.D."/>
            <person name="Jordan W.C."/>
            <person name="Karpen G.H."/>
            <person name="Kataoka E."/>
            <person name="Keightley P.D."/>
            <person name="Kheradpour P."/>
            <person name="Kirkness E.F."/>
            <person name="Koerich L.B."/>
            <person name="Kristiansen K."/>
            <person name="Kudrna D."/>
            <person name="Kulathinal R.J."/>
            <person name="Kumar S."/>
            <person name="Kwok R."/>
            <person name="Lander E."/>
            <person name="Langley C.H."/>
            <person name="Lapoint R."/>
            <person name="Lazzaro B.P."/>
            <person name="Lee S.J."/>
            <person name="Levesque L."/>
            <person name="Li R."/>
            <person name="Lin C.F."/>
            <person name="Lin M.F."/>
            <person name="Lindblad-Toh K."/>
            <person name="Llopart A."/>
            <person name="Long M."/>
            <person name="Low L."/>
            <person name="Lozovsky E."/>
            <person name="Lu J."/>
            <person name="Luo M."/>
            <person name="Machado C.A."/>
            <person name="Makalowski W."/>
            <person name="Marzo M."/>
            <person name="Matsuda M."/>
            <person name="Matzkin L."/>
            <person name="McAllister B."/>
            <person name="McBride C.S."/>
            <person name="McKernan B."/>
            <person name="McKernan K."/>
            <person name="Mendez-Lago M."/>
            <person name="Minx P."/>
            <person name="Mollenhauer M.U."/>
            <person name="Montooth K."/>
            <person name="Mount S.M."/>
            <person name="Mu X."/>
            <person name="Myers E."/>
            <person name="Negre B."/>
            <person name="Newfeld S."/>
            <person name="Nielsen R."/>
            <person name="Noor M.A."/>
            <person name="O'Grady P."/>
            <person name="Pachter L."/>
            <person name="Papaceit M."/>
            <person name="Parisi M.J."/>
            <person name="Parisi M."/>
            <person name="Parts L."/>
            <person name="Pedersen J.S."/>
            <person name="Pesole G."/>
            <person name="Phillippy A.M."/>
            <person name="Ponting C.P."/>
            <person name="Pop M."/>
            <person name="Porcelli D."/>
            <person name="Powell J.R."/>
            <person name="Prohaska S."/>
            <person name="Pruitt K."/>
            <person name="Puig M."/>
            <person name="Quesneville H."/>
            <person name="Ram K.R."/>
            <person name="Rand D."/>
            <person name="Rasmussen M.D."/>
            <person name="Reed L.K."/>
            <person name="Reenan R."/>
            <person name="Reily A."/>
            <person name="Remington K.A."/>
            <person name="Rieger T.T."/>
            <person name="Ritchie M.G."/>
            <person name="Robin C."/>
            <person name="Rogers Y.H."/>
            <person name="Rohde C."/>
            <person name="Rozas J."/>
            <person name="Rubenfield M.J."/>
            <person name="Ruiz A."/>
            <person name="Russo S."/>
            <person name="Salzberg S.L."/>
            <person name="Sanchez-Gracia A."/>
            <person name="Saranga D.J."/>
            <person name="Sato H."/>
            <person name="Schaeffer S.W."/>
            <person name="Schatz M.C."/>
            <person name="Schlenke T."/>
            <person name="Schwartz R."/>
            <person name="Segarra C."/>
            <person name="Singh R.S."/>
            <person name="Sirot L."/>
            <person name="Sirota M."/>
            <person name="Sisneros N.B."/>
            <person name="Smith C.D."/>
            <person name="Smith T.F."/>
            <person name="Spieth J."/>
            <person name="Stage D.E."/>
            <person name="Stark A."/>
            <person name="Stephan W."/>
            <person name="Strausberg R.L."/>
            <person name="Strempel S."/>
            <person name="Sturgill D."/>
            <person name="Sutton G."/>
            <person name="Sutton G.G."/>
            <person name="Tao W."/>
            <person name="Teichmann S."/>
            <person name="Tobari Y.N."/>
            <person name="Tomimura Y."/>
            <person name="Tsolas J.M."/>
            <person name="Valente V.L."/>
            <person name="Venter E."/>
            <person name="Venter J.C."/>
            <person name="Vicario S."/>
            <person name="Vieira F.G."/>
            <person name="Vilella A.J."/>
            <person name="Villasante A."/>
            <person name="Walenz B."/>
            <person name="Wang J."/>
            <person name="Wasserman M."/>
            <person name="Watts T."/>
            <person name="Wilson D."/>
            <person name="Wilson R.K."/>
            <person name="Wing R.A."/>
            <person name="Wolfner M.F."/>
            <person name="Wong A."/>
            <person name="Wong G.K."/>
            <person name="Wu C.I."/>
            <person name="Wu G."/>
            <person name="Yamamoto D."/>
            <person name="Yang H.P."/>
            <person name="Yang S.P."/>
            <person name="Yorke J.A."/>
            <person name="Yoshida K."/>
            <person name="Zdobnov E."/>
            <person name="Zhang P."/>
            <person name="Zhang Y."/>
            <person name="Zimin A.V."/>
            <person name="Baldwin J."/>
            <person name="Abdouelleil A."/>
            <person name="Abdulkadir J."/>
            <person name="Abebe A."/>
            <person name="Abera B."/>
            <person name="Abreu J."/>
            <person name="Acer S.C."/>
            <person name="Aftuck L."/>
            <person name="Alexander A."/>
            <person name="An P."/>
            <person name="Anderson E."/>
            <person name="Anderson S."/>
            <person name="Arachi H."/>
            <person name="Azer M."/>
            <person name="Bachantsang P."/>
            <person name="Barry A."/>
            <person name="Bayul T."/>
            <person name="Berlin A."/>
            <person name="Bessette D."/>
            <person name="Bloom T."/>
            <person name="Blye J."/>
            <person name="Boguslavskiy L."/>
            <person name="Bonnet C."/>
            <person name="Boukhgalter B."/>
            <person name="Bourzgui I."/>
            <person name="Brown A."/>
            <person name="Cahill P."/>
            <person name="Channer S."/>
            <person name="Cheshatsang Y."/>
            <person name="Chuda L."/>
            <person name="Citroen M."/>
            <person name="Collymore A."/>
            <person name="Cooke P."/>
            <person name="Costello M."/>
            <person name="D'Aco K."/>
            <person name="Daza R."/>
            <person name="De Haan G."/>
            <person name="DeGray S."/>
            <person name="DeMaso C."/>
            <person name="Dhargay N."/>
            <person name="Dooley K."/>
            <person name="Dooley E."/>
            <person name="Doricent M."/>
            <person name="Dorje P."/>
            <person name="Dorjee K."/>
            <person name="Dupes A."/>
            <person name="Elong R."/>
            <person name="Falk J."/>
            <person name="Farina A."/>
            <person name="Faro S."/>
            <person name="Ferguson D."/>
            <person name="Fisher S."/>
            <person name="Foley C.D."/>
            <person name="Franke A."/>
            <person name="Friedrich D."/>
            <person name="Gadbois L."/>
            <person name="Gearin G."/>
            <person name="Gearin C.R."/>
            <person name="Giannoukos G."/>
            <person name="Goode T."/>
            <person name="Graham J."/>
            <person name="Grandbois E."/>
            <person name="Grewal S."/>
            <person name="Gyaltsen K."/>
            <person name="Hafez N."/>
            <person name="Hagos B."/>
            <person name="Hall J."/>
            <person name="Henson C."/>
            <person name="Hollinger A."/>
            <person name="Honan T."/>
            <person name="Huard M.D."/>
            <person name="Hughes L."/>
            <person name="Hurhula B."/>
            <person name="Husby M.E."/>
            <person name="Kamat A."/>
            <person name="Kanga B."/>
            <person name="Kashin S."/>
            <person name="Khazanovich D."/>
            <person name="Kisner P."/>
            <person name="Lance K."/>
            <person name="Lara M."/>
            <person name="Lee W."/>
            <person name="Lennon N."/>
            <person name="Letendre F."/>
            <person name="LeVine R."/>
            <person name="Lipovsky A."/>
            <person name="Liu X."/>
            <person name="Liu J."/>
            <person name="Liu S."/>
            <person name="Lokyitsang T."/>
            <person name="Lokyitsang Y."/>
            <person name="Lubonja R."/>
            <person name="Lui A."/>
            <person name="MacDonald P."/>
            <person name="Magnisalis V."/>
            <person name="Maru K."/>
            <person name="Matthews C."/>
            <person name="McCusker W."/>
            <person name="McDonough S."/>
            <person name="Mehta T."/>
            <person name="Meldrim J."/>
            <person name="Meneus L."/>
            <person name="Mihai O."/>
            <person name="Mihalev A."/>
            <person name="Mihova T."/>
            <person name="Mittelman R."/>
            <person name="Mlenga V."/>
            <person name="Montmayeur A."/>
            <person name="Mulrain L."/>
            <person name="Navidi A."/>
            <person name="Naylor J."/>
            <person name="Negash T."/>
            <person name="Nguyen T."/>
            <person name="Nguyen N."/>
            <person name="Nicol R."/>
            <person name="Norbu C."/>
            <person name="Norbu N."/>
            <person name="Novod N."/>
            <person name="O'Neill B."/>
            <person name="Osman S."/>
            <person name="Markiewicz E."/>
            <person name="Oyono O.L."/>
            <person name="Patti C."/>
            <person name="Phunkhang P."/>
            <person name="Pierre F."/>
            <person name="Priest M."/>
            <person name="Raghuraman S."/>
            <person name="Rege F."/>
            <person name="Reyes R."/>
            <person name="Rise C."/>
            <person name="Rogov P."/>
            <person name="Ross K."/>
            <person name="Ryan E."/>
            <person name="Settipalli S."/>
            <person name="Shea T."/>
            <person name="Sherpa N."/>
            <person name="Shi L."/>
            <person name="Shih D."/>
            <person name="Sparrow T."/>
            <person name="Spaulding J."/>
            <person name="Stalker J."/>
            <person name="Stange-Thomann N."/>
            <person name="Stavropoulos S."/>
            <person name="Stone C."/>
            <person name="Strader C."/>
            <person name="Tesfaye S."/>
            <person name="Thomson T."/>
            <person name="Thoulutsang Y."/>
            <person name="Thoulutsang D."/>
            <person name="Topham K."/>
            <person name="Topping I."/>
            <person name="Tsamla T."/>
            <person name="Vassiliev H."/>
            <person name="Vo A."/>
            <person name="Wangchuk T."/>
            <person name="Wangdi T."/>
            <person name="Weiand M."/>
            <person name="Wilkinson J."/>
            <person name="Wilson A."/>
            <person name="Yadav S."/>
            <person name="Young G."/>
            <person name="Yu Q."/>
            <person name="Zembek L."/>
            <person name="Zhong D."/>
            <person name="Zimmer A."/>
            <person name="Zwirko Z."/>
            <person name="Jaffe D.B."/>
            <person name="Alvarez P."/>
            <person name="Brockman W."/>
            <person name="Butler J."/>
            <person name="Chin C."/>
            <person name="Gnerre S."/>
            <person name="Grabherr M."/>
            <person name="Kleber M."/>
            <person name="Mauceli E."/>
            <person name="MacCallum I."/>
        </authorList>
    </citation>
    <scope>NUCLEOTIDE SEQUENCE [LARGE SCALE GENOMIC DNA]</scope>
    <source>
        <strain evidence="3">Tucson 15287-2541.00</strain>
    </source>
</reference>
<feature type="region of interest" description="Disordered" evidence="1">
    <location>
        <begin position="1"/>
        <end position="24"/>
    </location>
</feature>
<evidence type="ECO:0000313" key="3">
    <source>
        <dbReference type="Proteomes" id="UP000001070"/>
    </source>
</evidence>
<dbReference type="EMBL" id="CH916370">
    <property type="protein sequence ID" value="EDW00479.1"/>
    <property type="molecule type" value="Genomic_DNA"/>
</dbReference>
<sequence>MGKGSMQPRTDLPGEWGNGERGMEMGGWGLGHLAEFYLCNEPSTKKHGNRK</sequence>
<name>B4JLM6_DROGR</name>
<organism evidence="3">
    <name type="scientific">Drosophila grimshawi</name>
    <name type="common">Hawaiian fruit fly</name>
    <name type="synonym">Idiomyia grimshawi</name>
    <dbReference type="NCBI Taxonomy" id="7222"/>
    <lineage>
        <taxon>Eukaryota</taxon>
        <taxon>Metazoa</taxon>
        <taxon>Ecdysozoa</taxon>
        <taxon>Arthropoda</taxon>
        <taxon>Hexapoda</taxon>
        <taxon>Insecta</taxon>
        <taxon>Pterygota</taxon>
        <taxon>Neoptera</taxon>
        <taxon>Endopterygota</taxon>
        <taxon>Diptera</taxon>
        <taxon>Brachycera</taxon>
        <taxon>Muscomorpha</taxon>
        <taxon>Ephydroidea</taxon>
        <taxon>Drosophilidae</taxon>
        <taxon>Drosophila</taxon>
        <taxon>Hawaiian Drosophila</taxon>
    </lineage>
</organism>
<proteinExistence type="predicted"/>
<protein>
    <submittedName>
        <fullName evidence="2">GH11844</fullName>
    </submittedName>
</protein>
<accession>B4JLM6</accession>
<keyword evidence="3" id="KW-1185">Reference proteome</keyword>
<dbReference type="Proteomes" id="UP000001070">
    <property type="component" value="Unassembled WGS sequence"/>
</dbReference>
<dbReference type="HOGENOM" id="CLU_3108568_0_0_1"/>
<dbReference type="AlphaFoldDB" id="B4JLM6"/>